<sequence length="262" mass="29166">MMNFELHKRKILTFILLLAFVWSLLPVDWDKGLLHAGGLAMAGQIFEAALHPDFSPDMIMLALESAWITLAYATAGMSLALVLAFFLGLLASGILAPGNKSRRWLKRIFRGVLSFMRAIHELVWALIFVASFGLTPYAAIFALAIPYGGMLGRIFAEMLEDVPAEPIQALKMTGASAWQCIFYGYLPIVRAGIISYSMYRFECSVRSSAIMSFIGLGGLGYQIQLSLDDLAYSQMWTFLFFLILLVVIIDGWSTLLRRRLGS</sequence>
<dbReference type="PANTHER" id="PTHR30043:SF1">
    <property type="entry name" value="ABC TRANSPORT SYSTEM PERMEASE PROTEIN P69"/>
    <property type="match status" value="1"/>
</dbReference>
<dbReference type="Proteomes" id="UP000265816">
    <property type="component" value="Unassembled WGS sequence"/>
</dbReference>
<dbReference type="PANTHER" id="PTHR30043">
    <property type="entry name" value="PHOSPHONATES TRANSPORT SYSTEM PERMEASE PROTEIN"/>
    <property type="match status" value="1"/>
</dbReference>
<dbReference type="CDD" id="cd06261">
    <property type="entry name" value="TM_PBP2"/>
    <property type="match status" value="1"/>
</dbReference>
<feature type="transmembrane region" description="Helical" evidence="7">
    <location>
        <begin position="175"/>
        <end position="193"/>
    </location>
</feature>
<keyword evidence="4 7" id="KW-0812">Transmembrane</keyword>
<dbReference type="RefSeq" id="WP_119112674.1">
    <property type="nucleotide sequence ID" value="NZ_CBCSEO010000002.1"/>
</dbReference>
<keyword evidence="2 7" id="KW-0813">Transport</keyword>
<organism evidence="9 10">
    <name type="scientific">Mesobacillus zeae</name>
    <dbReference type="NCBI Taxonomy" id="1917180"/>
    <lineage>
        <taxon>Bacteria</taxon>
        <taxon>Bacillati</taxon>
        <taxon>Bacillota</taxon>
        <taxon>Bacilli</taxon>
        <taxon>Bacillales</taxon>
        <taxon>Bacillaceae</taxon>
        <taxon>Mesobacillus</taxon>
    </lineage>
</organism>
<dbReference type="OrthoDB" id="8557224at2"/>
<dbReference type="SUPFAM" id="SSF161098">
    <property type="entry name" value="MetI-like"/>
    <property type="match status" value="1"/>
</dbReference>
<dbReference type="InterPro" id="IPR035906">
    <property type="entry name" value="MetI-like_sf"/>
</dbReference>
<evidence type="ECO:0000256" key="4">
    <source>
        <dbReference type="ARBA" id="ARBA00022692"/>
    </source>
</evidence>
<dbReference type="EMBL" id="QWVT01000015">
    <property type="protein sequence ID" value="RID85821.1"/>
    <property type="molecule type" value="Genomic_DNA"/>
</dbReference>
<evidence type="ECO:0000313" key="10">
    <source>
        <dbReference type="Proteomes" id="UP000265816"/>
    </source>
</evidence>
<dbReference type="AlphaFoldDB" id="A0A398B8K1"/>
<evidence type="ECO:0000259" key="8">
    <source>
        <dbReference type="PROSITE" id="PS50928"/>
    </source>
</evidence>
<feature type="transmembrane region" description="Helical" evidence="7">
    <location>
        <begin position="205"/>
        <end position="223"/>
    </location>
</feature>
<reference evidence="9 10" key="1">
    <citation type="submission" date="2018-08" db="EMBL/GenBank/DDBJ databases">
        <title>Bacillus jemisoniae sp. nov., Bacillus chryseoplanitiae sp. nov., Bacillus resnikiae sp. nov., and Bacillus frankliniae sp. nov., isolated from Viking spacecraft and associated surfaces.</title>
        <authorList>
            <person name="Seuylemezian A."/>
            <person name="Vaishampayan P."/>
        </authorList>
    </citation>
    <scope>NUCLEOTIDE SEQUENCE [LARGE SCALE GENOMIC DNA]</scope>
    <source>
        <strain evidence="9 10">JJ-247</strain>
    </source>
</reference>
<dbReference type="InterPro" id="IPR000515">
    <property type="entry name" value="MetI-like"/>
</dbReference>
<name>A0A398B8K1_9BACI</name>
<feature type="transmembrane region" description="Helical" evidence="7">
    <location>
        <begin position="235"/>
        <end position="256"/>
    </location>
</feature>
<dbReference type="Gene3D" id="1.10.3720.10">
    <property type="entry name" value="MetI-like"/>
    <property type="match status" value="1"/>
</dbReference>
<comment type="caution">
    <text evidence="9">The sequence shown here is derived from an EMBL/GenBank/DDBJ whole genome shotgun (WGS) entry which is preliminary data.</text>
</comment>
<feature type="domain" description="ABC transmembrane type-1" evidence="8">
    <location>
        <begin position="66"/>
        <end position="253"/>
    </location>
</feature>
<keyword evidence="10" id="KW-1185">Reference proteome</keyword>
<comment type="similarity">
    <text evidence="7">Belongs to the binding-protein-dependent transport system permease family.</text>
</comment>
<evidence type="ECO:0000256" key="1">
    <source>
        <dbReference type="ARBA" id="ARBA00004651"/>
    </source>
</evidence>
<protein>
    <submittedName>
        <fullName evidence="9">ABC transporter permease subunit</fullName>
    </submittedName>
</protein>
<dbReference type="Pfam" id="PF00528">
    <property type="entry name" value="BPD_transp_1"/>
    <property type="match status" value="1"/>
</dbReference>
<feature type="transmembrane region" description="Helical" evidence="7">
    <location>
        <begin position="118"/>
        <end position="145"/>
    </location>
</feature>
<gene>
    <name evidence="9" type="ORF">D1970_09835</name>
</gene>
<keyword evidence="3" id="KW-1003">Cell membrane</keyword>
<evidence type="ECO:0000313" key="9">
    <source>
        <dbReference type="EMBL" id="RID85821.1"/>
    </source>
</evidence>
<evidence type="ECO:0000256" key="6">
    <source>
        <dbReference type="ARBA" id="ARBA00023136"/>
    </source>
</evidence>
<keyword evidence="6 7" id="KW-0472">Membrane</keyword>
<accession>A0A398B8K1</accession>
<evidence type="ECO:0000256" key="7">
    <source>
        <dbReference type="RuleBase" id="RU363032"/>
    </source>
</evidence>
<evidence type="ECO:0000256" key="2">
    <source>
        <dbReference type="ARBA" id="ARBA00022448"/>
    </source>
</evidence>
<dbReference type="GO" id="GO:0005886">
    <property type="term" value="C:plasma membrane"/>
    <property type="evidence" value="ECO:0007669"/>
    <property type="project" value="UniProtKB-SubCell"/>
</dbReference>
<evidence type="ECO:0000256" key="5">
    <source>
        <dbReference type="ARBA" id="ARBA00022989"/>
    </source>
</evidence>
<dbReference type="GO" id="GO:0055085">
    <property type="term" value="P:transmembrane transport"/>
    <property type="evidence" value="ECO:0007669"/>
    <property type="project" value="InterPro"/>
</dbReference>
<feature type="transmembrane region" description="Helical" evidence="7">
    <location>
        <begin position="66"/>
        <end position="97"/>
    </location>
</feature>
<evidence type="ECO:0000256" key="3">
    <source>
        <dbReference type="ARBA" id="ARBA00022475"/>
    </source>
</evidence>
<keyword evidence="5 7" id="KW-1133">Transmembrane helix</keyword>
<dbReference type="PROSITE" id="PS50928">
    <property type="entry name" value="ABC_TM1"/>
    <property type="match status" value="1"/>
</dbReference>
<proteinExistence type="inferred from homology"/>
<comment type="subcellular location">
    <subcellularLocation>
        <location evidence="1 7">Cell membrane</location>
        <topology evidence="1 7">Multi-pass membrane protein</topology>
    </subcellularLocation>
</comment>